<evidence type="ECO:0000313" key="4">
    <source>
        <dbReference type="Proteomes" id="UP001458880"/>
    </source>
</evidence>
<comment type="caution">
    <text evidence="3">The sequence shown here is derived from an EMBL/GenBank/DDBJ whole genome shotgun (WGS) entry which is preliminary data.</text>
</comment>
<dbReference type="InterPro" id="IPR041588">
    <property type="entry name" value="Integrase_H2C2"/>
</dbReference>
<dbReference type="GO" id="GO:0003964">
    <property type="term" value="F:RNA-directed DNA polymerase activity"/>
    <property type="evidence" value="ECO:0007669"/>
    <property type="project" value="UniProtKB-EC"/>
</dbReference>
<gene>
    <name evidence="3" type="ORF">QE152_g33095</name>
</gene>
<name>A0AAW1IYF5_POPJA</name>
<evidence type="ECO:0000259" key="2">
    <source>
        <dbReference type="Pfam" id="PF17921"/>
    </source>
</evidence>
<dbReference type="AlphaFoldDB" id="A0AAW1IYF5"/>
<reference evidence="3 4" key="1">
    <citation type="journal article" date="2024" name="BMC Genomics">
        <title>De novo assembly and annotation of Popillia japonica's genome with initial clues to its potential as an invasive pest.</title>
        <authorList>
            <person name="Cucini C."/>
            <person name="Boschi S."/>
            <person name="Funari R."/>
            <person name="Cardaioli E."/>
            <person name="Iannotti N."/>
            <person name="Marturano G."/>
            <person name="Paoli F."/>
            <person name="Bruttini M."/>
            <person name="Carapelli A."/>
            <person name="Frati F."/>
            <person name="Nardi F."/>
        </authorList>
    </citation>
    <scope>NUCLEOTIDE SEQUENCE [LARGE SCALE GENOMIC DNA]</scope>
    <source>
        <strain evidence="3">DMR45628</strain>
    </source>
</reference>
<dbReference type="Proteomes" id="UP001458880">
    <property type="component" value="Unassembled WGS sequence"/>
</dbReference>
<keyword evidence="4" id="KW-1185">Reference proteome</keyword>
<proteinExistence type="predicted"/>
<accession>A0AAW1IYF5</accession>
<evidence type="ECO:0000313" key="3">
    <source>
        <dbReference type="EMBL" id="KAK9695085.1"/>
    </source>
</evidence>
<dbReference type="FunFam" id="1.10.340.70:FF:000001">
    <property type="entry name" value="Retrovirus-related Pol polyprotein from transposon gypsy-like Protein"/>
    <property type="match status" value="1"/>
</dbReference>
<evidence type="ECO:0000256" key="1">
    <source>
        <dbReference type="ARBA" id="ARBA00012493"/>
    </source>
</evidence>
<sequence>MGSPRLQKSLAPLIGFGGHSVNMLGFYEDDIVVDDDIFFTKIFVAPNGTMNIDAVIGQELLRHAEMKSSIDNITICKLMKEPAIMTIEMTNLDEPIIGEDCTKDAKERMQRSEYEKWRMTKTTNVTMKIITTEDIPIYHHPRRLPFIEREIVDKQVQEWINDGIIEHFRICQSGLEINMKKCRFLQKRVEFLGHVIENGRIEPSDAKTKAVLRFPELKTIKQVQSFLGLTGPDTSESLYPRKRENCIRNIENLLHEQKDALSRYPIMQITEALIPRIRKAQDKDDQIKTIKEILCYKEYDDYLMRTDLLYKVVKDRELLVVPKDMQVEVIRSAHERGHFACRKTRELIEQEYFIPGLQSKVERFITSCVPCIMINRKAGKKEGYLQAIFKEAVPQRAINTYLP</sequence>
<dbReference type="Pfam" id="PF17921">
    <property type="entry name" value="Integrase_H2C2"/>
    <property type="match status" value="1"/>
</dbReference>
<dbReference type="PANTHER" id="PTHR37984">
    <property type="entry name" value="PROTEIN CBG26694"/>
    <property type="match status" value="1"/>
</dbReference>
<dbReference type="SUPFAM" id="SSF56672">
    <property type="entry name" value="DNA/RNA polymerases"/>
    <property type="match status" value="1"/>
</dbReference>
<organism evidence="3 4">
    <name type="scientific">Popillia japonica</name>
    <name type="common">Japanese beetle</name>
    <dbReference type="NCBI Taxonomy" id="7064"/>
    <lineage>
        <taxon>Eukaryota</taxon>
        <taxon>Metazoa</taxon>
        <taxon>Ecdysozoa</taxon>
        <taxon>Arthropoda</taxon>
        <taxon>Hexapoda</taxon>
        <taxon>Insecta</taxon>
        <taxon>Pterygota</taxon>
        <taxon>Neoptera</taxon>
        <taxon>Endopterygota</taxon>
        <taxon>Coleoptera</taxon>
        <taxon>Polyphaga</taxon>
        <taxon>Scarabaeiformia</taxon>
        <taxon>Scarabaeidae</taxon>
        <taxon>Rutelinae</taxon>
        <taxon>Popillia</taxon>
    </lineage>
</organism>
<feature type="domain" description="Integrase zinc-binding" evidence="2">
    <location>
        <begin position="321"/>
        <end position="375"/>
    </location>
</feature>
<dbReference type="PANTHER" id="PTHR37984:SF5">
    <property type="entry name" value="PROTEIN NYNRIN-LIKE"/>
    <property type="match status" value="1"/>
</dbReference>
<dbReference type="Gene3D" id="1.10.340.70">
    <property type="match status" value="1"/>
</dbReference>
<dbReference type="InterPro" id="IPR043128">
    <property type="entry name" value="Rev_trsase/Diguanyl_cyclase"/>
</dbReference>
<dbReference type="EMBL" id="JASPKY010000492">
    <property type="protein sequence ID" value="KAK9695085.1"/>
    <property type="molecule type" value="Genomic_DNA"/>
</dbReference>
<dbReference type="InterPro" id="IPR043502">
    <property type="entry name" value="DNA/RNA_pol_sf"/>
</dbReference>
<dbReference type="Gene3D" id="3.30.70.270">
    <property type="match status" value="1"/>
</dbReference>
<dbReference type="InterPro" id="IPR050951">
    <property type="entry name" value="Retrovirus_Pol_polyprotein"/>
</dbReference>
<protein>
    <recommendedName>
        <fullName evidence="1">RNA-directed DNA polymerase</fullName>
        <ecNumber evidence="1">2.7.7.49</ecNumber>
    </recommendedName>
</protein>
<dbReference type="EC" id="2.7.7.49" evidence="1"/>